<evidence type="ECO:0000256" key="9">
    <source>
        <dbReference type="ARBA" id="ARBA00022857"/>
    </source>
</evidence>
<comment type="similarity">
    <text evidence="4 14">In the N-terminal section; belongs to the cytidine and deoxycytidylate deaminase family.</text>
</comment>
<dbReference type="InterPro" id="IPR011549">
    <property type="entry name" value="RibD_C"/>
</dbReference>
<dbReference type="NCBIfam" id="TIGR00227">
    <property type="entry name" value="ribD_Cterm"/>
    <property type="match status" value="1"/>
</dbReference>
<reference evidence="19 20" key="1">
    <citation type="submission" date="2019-11" db="EMBL/GenBank/DDBJ databases">
        <title>Characterisation of Fundicoccus ignavus gen. nov. sp. nov., a novel genus of the family Aerococcaceae from bulk tank milk.</title>
        <authorList>
            <person name="Siebert A."/>
            <person name="Huptas C."/>
            <person name="Wenning M."/>
            <person name="Scherer S."/>
            <person name="Doll E.V."/>
        </authorList>
    </citation>
    <scope>NUCLEOTIDE SEQUENCE [LARGE SCALE GENOMIC DNA]</scope>
    <source>
        <strain evidence="19 20">DSM 109652</strain>
    </source>
</reference>
<feature type="binding site" evidence="16">
    <location>
        <position position="171"/>
    </location>
    <ligand>
        <name>substrate</name>
    </ligand>
</feature>
<dbReference type="InterPro" id="IPR050765">
    <property type="entry name" value="Riboflavin_Biosynth_HTPR"/>
</dbReference>
<evidence type="ECO:0000313" key="19">
    <source>
        <dbReference type="EMBL" id="MRJ46307.1"/>
    </source>
</evidence>
<keyword evidence="9 14" id="KW-0521">NADP</keyword>
<feature type="binding site" evidence="16">
    <location>
        <position position="224"/>
    </location>
    <ligand>
        <name>NADP(+)</name>
        <dbReference type="ChEBI" id="CHEBI:58349"/>
    </ligand>
</feature>
<feature type="binding site" evidence="16">
    <location>
        <position position="173"/>
    </location>
    <ligand>
        <name>NADP(+)</name>
        <dbReference type="ChEBI" id="CHEBI:58349"/>
    </ligand>
</feature>
<protein>
    <recommendedName>
        <fullName evidence="14">Riboflavin biosynthesis protein RibD</fullName>
    </recommendedName>
    <domain>
        <recommendedName>
            <fullName evidence="14">Diaminohydroxyphosphoribosylaminopyrimidine deaminase</fullName>
            <shortName evidence="14">DRAP deaminase</shortName>
            <ecNumber evidence="14">3.5.4.26</ecNumber>
        </recommendedName>
        <alternativeName>
            <fullName evidence="14">Riboflavin-specific deaminase</fullName>
        </alternativeName>
    </domain>
    <domain>
        <recommendedName>
            <fullName evidence="14">5-amino-6-(5-phosphoribosylamino)uracil reductase</fullName>
            <ecNumber evidence="14">1.1.1.193</ecNumber>
        </recommendedName>
        <alternativeName>
            <fullName evidence="14">HTP reductase</fullName>
        </alternativeName>
    </domain>
</protein>
<dbReference type="EC" id="3.5.4.26" evidence="14"/>
<evidence type="ECO:0000256" key="13">
    <source>
        <dbReference type="ARBA" id="ARBA00049886"/>
    </source>
</evidence>
<evidence type="ECO:0000256" key="17">
    <source>
        <dbReference type="PIRSR" id="PIRSR006769-3"/>
    </source>
</evidence>
<accession>A0A844C743</accession>
<evidence type="ECO:0000256" key="15">
    <source>
        <dbReference type="PIRSR" id="PIRSR006769-1"/>
    </source>
</evidence>
<dbReference type="PROSITE" id="PS51747">
    <property type="entry name" value="CYT_DCMP_DEAMINASES_2"/>
    <property type="match status" value="1"/>
</dbReference>
<dbReference type="CDD" id="cd01284">
    <property type="entry name" value="Riboflavin_deaminase-reductase"/>
    <property type="match status" value="1"/>
</dbReference>
<evidence type="ECO:0000256" key="14">
    <source>
        <dbReference type="PIRNR" id="PIRNR006769"/>
    </source>
</evidence>
<dbReference type="PIRSF" id="PIRSF006769">
    <property type="entry name" value="RibD"/>
    <property type="match status" value="1"/>
</dbReference>
<dbReference type="AlphaFoldDB" id="A0A844C743"/>
<keyword evidence="11" id="KW-0511">Multifunctional enzyme</keyword>
<dbReference type="GO" id="GO:0050661">
    <property type="term" value="F:NADP binding"/>
    <property type="evidence" value="ECO:0007669"/>
    <property type="project" value="InterPro"/>
</dbReference>
<evidence type="ECO:0000256" key="2">
    <source>
        <dbReference type="ARBA" id="ARBA00004882"/>
    </source>
</evidence>
<evidence type="ECO:0000256" key="6">
    <source>
        <dbReference type="ARBA" id="ARBA00022723"/>
    </source>
</evidence>
<feature type="binding site" evidence="16">
    <location>
        <position position="187"/>
    </location>
    <ligand>
        <name>substrate</name>
    </ligand>
</feature>
<dbReference type="InterPro" id="IPR002734">
    <property type="entry name" value="RibDG_C"/>
</dbReference>
<dbReference type="SUPFAM" id="SSF53597">
    <property type="entry name" value="Dihydrofolate reductase-like"/>
    <property type="match status" value="1"/>
</dbReference>
<dbReference type="EMBL" id="WJQT01000001">
    <property type="protein sequence ID" value="MRJ46307.1"/>
    <property type="molecule type" value="Genomic_DNA"/>
</dbReference>
<dbReference type="GO" id="GO:0009231">
    <property type="term" value="P:riboflavin biosynthetic process"/>
    <property type="evidence" value="ECO:0007669"/>
    <property type="project" value="UniProtKB-UniPathway"/>
</dbReference>
<dbReference type="FunFam" id="3.40.140.10:FF:000025">
    <property type="entry name" value="Riboflavin biosynthesis protein RibD"/>
    <property type="match status" value="1"/>
</dbReference>
<feature type="binding site" evidence="17">
    <location>
        <position position="78"/>
    </location>
    <ligand>
        <name>Zn(2+)</name>
        <dbReference type="ChEBI" id="CHEBI:29105"/>
        <note>catalytic</note>
    </ligand>
</feature>
<dbReference type="PANTHER" id="PTHR38011:SF7">
    <property type="entry name" value="2,5-DIAMINO-6-RIBOSYLAMINO-4(3H)-PYRIMIDINONE 5'-PHOSPHATE REDUCTASE"/>
    <property type="match status" value="1"/>
</dbReference>
<dbReference type="EC" id="1.1.1.193" evidence="14"/>
<feature type="binding site" evidence="16">
    <location>
        <position position="199"/>
    </location>
    <ligand>
        <name>NADP(+)</name>
        <dbReference type="ChEBI" id="CHEBI:58349"/>
    </ligand>
</feature>
<dbReference type="Gene3D" id="3.40.430.10">
    <property type="entry name" value="Dihydrofolate Reductase, subunit A"/>
    <property type="match status" value="1"/>
</dbReference>
<dbReference type="InterPro" id="IPR024072">
    <property type="entry name" value="DHFR-like_dom_sf"/>
</dbReference>
<proteinExistence type="inferred from homology"/>
<evidence type="ECO:0000256" key="16">
    <source>
        <dbReference type="PIRSR" id="PIRSR006769-2"/>
    </source>
</evidence>
<feature type="binding site" evidence="16">
    <location>
        <position position="207"/>
    </location>
    <ligand>
        <name>substrate</name>
    </ligand>
</feature>
<feature type="binding site" evidence="16">
    <location>
        <position position="157"/>
    </location>
    <ligand>
        <name>NADP(+)</name>
        <dbReference type="ChEBI" id="CHEBI:58349"/>
    </ligand>
</feature>
<dbReference type="SUPFAM" id="SSF53927">
    <property type="entry name" value="Cytidine deaminase-like"/>
    <property type="match status" value="1"/>
</dbReference>
<feature type="binding site" evidence="16">
    <location>
        <position position="203"/>
    </location>
    <ligand>
        <name>substrate</name>
    </ligand>
</feature>
<evidence type="ECO:0000256" key="4">
    <source>
        <dbReference type="ARBA" id="ARBA00005259"/>
    </source>
</evidence>
<evidence type="ECO:0000256" key="11">
    <source>
        <dbReference type="ARBA" id="ARBA00023268"/>
    </source>
</evidence>
<keyword evidence="14" id="KW-0686">Riboflavin biosynthesis</keyword>
<dbReference type="InterPro" id="IPR016193">
    <property type="entry name" value="Cytidine_deaminase-like"/>
</dbReference>
<dbReference type="Pfam" id="PF01872">
    <property type="entry name" value="RibD_C"/>
    <property type="match status" value="1"/>
</dbReference>
<comment type="caution">
    <text evidence="19">The sequence shown here is derived from an EMBL/GenBank/DDBJ whole genome shotgun (WGS) entry which is preliminary data.</text>
</comment>
<feature type="active site" description="Proton donor" evidence="15">
    <location>
        <position position="55"/>
    </location>
</feature>
<dbReference type="Gene3D" id="3.40.140.10">
    <property type="entry name" value="Cytidine Deaminase, domain 2"/>
    <property type="match status" value="1"/>
</dbReference>
<evidence type="ECO:0000313" key="20">
    <source>
        <dbReference type="Proteomes" id="UP000440066"/>
    </source>
</evidence>
<evidence type="ECO:0000256" key="5">
    <source>
        <dbReference type="ARBA" id="ARBA00007417"/>
    </source>
</evidence>
<feature type="binding site" evidence="17">
    <location>
        <position position="87"/>
    </location>
    <ligand>
        <name>Zn(2+)</name>
        <dbReference type="ChEBI" id="CHEBI:29105"/>
        <note>catalytic</note>
    </ligand>
</feature>
<evidence type="ECO:0000256" key="10">
    <source>
        <dbReference type="ARBA" id="ARBA00023002"/>
    </source>
</evidence>
<dbReference type="PANTHER" id="PTHR38011">
    <property type="entry name" value="DIHYDROFOLATE REDUCTASE FAMILY PROTEIN (AFU_ORTHOLOGUE AFUA_8G06820)"/>
    <property type="match status" value="1"/>
</dbReference>
<evidence type="ECO:0000256" key="8">
    <source>
        <dbReference type="ARBA" id="ARBA00022833"/>
    </source>
</evidence>
<dbReference type="NCBIfam" id="TIGR00326">
    <property type="entry name" value="eubact_ribD"/>
    <property type="match status" value="1"/>
</dbReference>
<feature type="binding site" evidence="16">
    <location>
        <position position="210"/>
    </location>
    <ligand>
        <name>substrate</name>
    </ligand>
</feature>
<feature type="binding site" evidence="16">
    <location>
        <begin position="298"/>
        <end position="304"/>
    </location>
    <ligand>
        <name>NADP(+)</name>
        <dbReference type="ChEBI" id="CHEBI:58349"/>
    </ligand>
</feature>
<evidence type="ECO:0000259" key="18">
    <source>
        <dbReference type="PROSITE" id="PS51747"/>
    </source>
</evidence>
<dbReference type="InterPro" id="IPR002125">
    <property type="entry name" value="CMP_dCMP_dom"/>
</dbReference>
<keyword evidence="10 14" id="KW-0560">Oxidoreductase</keyword>
<sequence>MSQDRDEYYMSLALRLAEKGKGSVTPNPMVGAIIVKNDRVIGEGYHEQYGQPHAEVNAFNSASEDVENATIYVTLEPCSHFGKTPPCADLIIQKKIKRVVIGALDPNPLVSGRGIKKIKTAGIEVTYGVLAEESQQLNEVFIKFITENTPFVVLKTAMSLDGKIGTSMGESKWISGEKSRENVHKERGNLTGIMVGINTVLRDNPRLTVRVNDAKNPVRIVVDSQLRIPLGMNILQQQKEAPTIILTTKQAEQEKVDLLTEKGITILIVADRKGKVDLREGMRKLGEMNIDSILLEGGSELNYSSLEAGIVDKIQVYIAPKIIGGNTSPTPVGGKGIDSLGKAFPIEKMKTRMIGEDIFIEGYIKRGVD</sequence>
<dbReference type="GO" id="GO:0008703">
    <property type="term" value="F:5-amino-6-(5-phosphoribosylamino)uracil reductase activity"/>
    <property type="evidence" value="ECO:0007669"/>
    <property type="project" value="UniProtKB-EC"/>
</dbReference>
<evidence type="ECO:0000256" key="3">
    <source>
        <dbReference type="ARBA" id="ARBA00004910"/>
    </source>
</evidence>
<comment type="function">
    <text evidence="1 14">Converts 2,5-diamino-6-(ribosylamino)-4(3h)-pyrimidinone 5'-phosphate into 5-amino-6-(ribosylamino)-2,4(1h,3h)-pyrimidinedione 5'-phosphate.</text>
</comment>
<keyword evidence="7 14" id="KW-0378">Hydrolase</keyword>
<keyword evidence="8 14" id="KW-0862">Zinc</keyword>
<evidence type="ECO:0000256" key="1">
    <source>
        <dbReference type="ARBA" id="ARBA00002151"/>
    </source>
</evidence>
<organism evidence="19 20">
    <name type="scientific">Fundicoccus ignavus</name>
    <dbReference type="NCBI Taxonomy" id="2664442"/>
    <lineage>
        <taxon>Bacteria</taxon>
        <taxon>Bacillati</taxon>
        <taxon>Bacillota</taxon>
        <taxon>Bacilli</taxon>
        <taxon>Lactobacillales</taxon>
        <taxon>Aerococcaceae</taxon>
        <taxon>Fundicoccus</taxon>
    </lineage>
</organism>
<comment type="pathway">
    <text evidence="2 14">Cofactor biosynthesis; riboflavin biosynthesis; 5-amino-6-(D-ribitylamino)uracil from GTP: step 2/4.</text>
</comment>
<dbReference type="Pfam" id="PF00383">
    <property type="entry name" value="dCMP_cyt_deam_1"/>
    <property type="match status" value="1"/>
</dbReference>
<keyword evidence="6 14" id="KW-0479">Metal-binding</keyword>
<feature type="binding site" evidence="16">
    <location>
        <position position="296"/>
    </location>
    <ligand>
        <name>substrate</name>
    </ligand>
</feature>
<dbReference type="UniPathway" id="UPA00275">
    <property type="reaction ID" value="UER00401"/>
</dbReference>
<comment type="catalytic activity">
    <reaction evidence="12 14">
        <text>5-amino-6-(5-phospho-D-ribitylamino)uracil + NADP(+) = 5-amino-6-(5-phospho-D-ribosylamino)uracil + NADPH + H(+)</text>
        <dbReference type="Rhea" id="RHEA:17845"/>
        <dbReference type="ChEBI" id="CHEBI:15378"/>
        <dbReference type="ChEBI" id="CHEBI:57783"/>
        <dbReference type="ChEBI" id="CHEBI:58349"/>
        <dbReference type="ChEBI" id="CHEBI:58421"/>
        <dbReference type="ChEBI" id="CHEBI:58453"/>
        <dbReference type="EC" id="1.1.1.193"/>
    </reaction>
</comment>
<dbReference type="InterPro" id="IPR004794">
    <property type="entry name" value="Eubact_RibD"/>
</dbReference>
<evidence type="ECO:0000256" key="12">
    <source>
        <dbReference type="ARBA" id="ARBA00049861"/>
    </source>
</evidence>
<comment type="similarity">
    <text evidence="5 14">In the C-terminal section; belongs to the HTP reductase family.</text>
</comment>
<comment type="pathway">
    <text evidence="3 14">Cofactor biosynthesis; riboflavin biosynthesis; 5-amino-6-(D-ribitylamino)uracil from GTP: step 3/4.</text>
</comment>
<feature type="domain" description="CMP/dCMP-type deaminase" evidence="18">
    <location>
        <begin position="4"/>
        <end position="126"/>
    </location>
</feature>
<comment type="catalytic activity">
    <reaction evidence="13 14">
        <text>2,5-diamino-6-hydroxy-4-(5-phosphoribosylamino)-pyrimidine + H2O + H(+) = 5-amino-6-(5-phospho-D-ribosylamino)uracil + NH4(+)</text>
        <dbReference type="Rhea" id="RHEA:21868"/>
        <dbReference type="ChEBI" id="CHEBI:15377"/>
        <dbReference type="ChEBI" id="CHEBI:15378"/>
        <dbReference type="ChEBI" id="CHEBI:28938"/>
        <dbReference type="ChEBI" id="CHEBI:58453"/>
        <dbReference type="ChEBI" id="CHEBI:58614"/>
        <dbReference type="EC" id="3.5.4.26"/>
    </reaction>
</comment>
<name>A0A844C743_9LACT</name>
<gene>
    <name evidence="19" type="primary">ribD</name>
    <name evidence="19" type="ORF">GF867_01795</name>
</gene>
<dbReference type="Proteomes" id="UP000440066">
    <property type="component" value="Unassembled WGS sequence"/>
</dbReference>
<dbReference type="GO" id="GO:0008835">
    <property type="term" value="F:diaminohydroxyphosphoribosylaminopyrimidine deaminase activity"/>
    <property type="evidence" value="ECO:0007669"/>
    <property type="project" value="UniProtKB-EC"/>
</dbReference>
<comment type="cofactor">
    <cofactor evidence="14 17">
        <name>Zn(2+)</name>
        <dbReference type="ChEBI" id="CHEBI:29105"/>
    </cofactor>
    <text evidence="14 17">Binds 1 zinc ion.</text>
</comment>
<feature type="binding site" evidence="17">
    <location>
        <position position="53"/>
    </location>
    <ligand>
        <name>Zn(2+)</name>
        <dbReference type="ChEBI" id="CHEBI:29105"/>
        <note>catalytic</note>
    </ligand>
</feature>
<evidence type="ECO:0000256" key="7">
    <source>
        <dbReference type="ARBA" id="ARBA00022801"/>
    </source>
</evidence>
<dbReference type="GO" id="GO:0046872">
    <property type="term" value="F:metal ion binding"/>
    <property type="evidence" value="ECO:0007669"/>
    <property type="project" value="UniProtKB-KW"/>
</dbReference>